<dbReference type="InterPro" id="IPR007848">
    <property type="entry name" value="Small_mtfrase_dom"/>
</dbReference>
<dbReference type="Pfam" id="PF17827">
    <property type="entry name" value="PrmC_N"/>
    <property type="match status" value="1"/>
</dbReference>
<evidence type="ECO:0000256" key="5">
    <source>
        <dbReference type="ARBA" id="ARBA00048391"/>
    </source>
</evidence>
<dbReference type="Pfam" id="PF05175">
    <property type="entry name" value="MTS"/>
    <property type="match status" value="1"/>
</dbReference>
<dbReference type="InterPro" id="IPR029063">
    <property type="entry name" value="SAM-dependent_MTases_sf"/>
</dbReference>
<accession>A0ABR7Y5G9</accession>
<dbReference type="GO" id="GO:0032259">
    <property type="term" value="P:methylation"/>
    <property type="evidence" value="ECO:0007669"/>
    <property type="project" value="UniProtKB-KW"/>
</dbReference>
<dbReference type="CDD" id="cd02440">
    <property type="entry name" value="AdoMet_MTases"/>
    <property type="match status" value="1"/>
</dbReference>
<dbReference type="GO" id="GO:0102559">
    <property type="term" value="F:peptide chain release factor N(5)-glutamine methyltransferase activity"/>
    <property type="evidence" value="ECO:0007669"/>
    <property type="project" value="UniProtKB-EC"/>
</dbReference>
<evidence type="ECO:0000259" key="7">
    <source>
        <dbReference type="Pfam" id="PF17827"/>
    </source>
</evidence>
<name>A0ABR7Y5G9_9SPHI</name>
<sequence length="297" mass="33923">MKNFRDIANVYQETLSHLYPRGEIKQLFLMSYSFVTGKNNTDYLSNSADKITETVSQQFMSILEELQTERPIQHILGIADFYGLRLVVNEHTLIPRSETEELVEWIVREHKRSEQLSILDVGTGSGCIALALKKNLPQAQVDAIDLQTAAIKVARTNATNLNLSVNFIQADILEWDDFMQENQQYDVIVSNPPYITPAEQKDMHNNVLLYEPHIALFVEEQAPLLFYDAVAEMGKQHLSAGGNLYFEINQYLSRETYDLLLKKGYEDVTLRQDLNQVDRMIKASSKVDCIKIGDSVK</sequence>
<protein>
    <recommendedName>
        <fullName evidence="1">peptide chain release factor N(5)-glutamine methyltransferase</fullName>
        <ecNumber evidence="1">2.1.1.297</ecNumber>
    </recommendedName>
</protein>
<dbReference type="Gene3D" id="1.10.8.10">
    <property type="entry name" value="DNA helicase RuvA subunit, C-terminal domain"/>
    <property type="match status" value="1"/>
</dbReference>
<dbReference type="PANTHER" id="PTHR18895">
    <property type="entry name" value="HEMK METHYLTRANSFERASE"/>
    <property type="match status" value="1"/>
</dbReference>
<reference evidence="8 9" key="1">
    <citation type="submission" date="2020-08" db="EMBL/GenBank/DDBJ databases">
        <title>Sphingobacterium sp. DN00404 isolated from aquaculture water.</title>
        <authorList>
            <person name="Zhang M."/>
        </authorList>
    </citation>
    <scope>NUCLEOTIDE SEQUENCE [LARGE SCALE GENOMIC DNA]</scope>
    <source>
        <strain evidence="8 9">KCTC 32294</strain>
    </source>
</reference>
<evidence type="ECO:0000313" key="9">
    <source>
        <dbReference type="Proteomes" id="UP000606494"/>
    </source>
</evidence>
<comment type="caution">
    <text evidence="8">The sequence shown here is derived from an EMBL/GenBank/DDBJ whole genome shotgun (WGS) entry which is preliminary data.</text>
</comment>
<dbReference type="InterPro" id="IPR019874">
    <property type="entry name" value="RF_methyltr_PrmC"/>
</dbReference>
<dbReference type="NCBIfam" id="TIGR00536">
    <property type="entry name" value="hemK_fam"/>
    <property type="match status" value="1"/>
</dbReference>
<keyword evidence="4" id="KW-0949">S-adenosyl-L-methionine</keyword>
<dbReference type="SUPFAM" id="SSF53335">
    <property type="entry name" value="S-adenosyl-L-methionine-dependent methyltransferases"/>
    <property type="match status" value="1"/>
</dbReference>
<dbReference type="EMBL" id="JACNYK010000003">
    <property type="protein sequence ID" value="MBD1426557.1"/>
    <property type="molecule type" value="Genomic_DNA"/>
</dbReference>
<organism evidence="8 9">
    <name type="scientific">Sphingobacterium arenae</name>
    <dbReference type="NCBI Taxonomy" id="1280598"/>
    <lineage>
        <taxon>Bacteria</taxon>
        <taxon>Pseudomonadati</taxon>
        <taxon>Bacteroidota</taxon>
        <taxon>Sphingobacteriia</taxon>
        <taxon>Sphingobacteriales</taxon>
        <taxon>Sphingobacteriaceae</taxon>
        <taxon>Sphingobacterium</taxon>
    </lineage>
</organism>
<dbReference type="RefSeq" id="WP_190309703.1">
    <property type="nucleotide sequence ID" value="NZ_JACNYK010000003.1"/>
</dbReference>
<proteinExistence type="predicted"/>
<evidence type="ECO:0000256" key="1">
    <source>
        <dbReference type="ARBA" id="ARBA00012771"/>
    </source>
</evidence>
<dbReference type="InterPro" id="IPR004556">
    <property type="entry name" value="HemK-like"/>
</dbReference>
<keyword evidence="2 8" id="KW-0489">Methyltransferase</keyword>
<dbReference type="Proteomes" id="UP000606494">
    <property type="component" value="Unassembled WGS sequence"/>
</dbReference>
<keyword evidence="3 8" id="KW-0808">Transferase</keyword>
<comment type="catalytic activity">
    <reaction evidence="5">
        <text>L-glutaminyl-[peptide chain release factor] + S-adenosyl-L-methionine = N(5)-methyl-L-glutaminyl-[peptide chain release factor] + S-adenosyl-L-homocysteine + H(+)</text>
        <dbReference type="Rhea" id="RHEA:42896"/>
        <dbReference type="Rhea" id="RHEA-COMP:10271"/>
        <dbReference type="Rhea" id="RHEA-COMP:10272"/>
        <dbReference type="ChEBI" id="CHEBI:15378"/>
        <dbReference type="ChEBI" id="CHEBI:30011"/>
        <dbReference type="ChEBI" id="CHEBI:57856"/>
        <dbReference type="ChEBI" id="CHEBI:59789"/>
        <dbReference type="ChEBI" id="CHEBI:61891"/>
        <dbReference type="EC" id="2.1.1.297"/>
    </reaction>
</comment>
<keyword evidence="9" id="KW-1185">Reference proteome</keyword>
<feature type="domain" description="Release factor glutamine methyltransferase N-terminal" evidence="7">
    <location>
        <begin position="33"/>
        <end position="77"/>
    </location>
</feature>
<dbReference type="NCBIfam" id="TIGR03534">
    <property type="entry name" value="RF_mod_PrmC"/>
    <property type="match status" value="1"/>
</dbReference>
<evidence type="ECO:0000256" key="2">
    <source>
        <dbReference type="ARBA" id="ARBA00022603"/>
    </source>
</evidence>
<feature type="domain" description="Methyltransferase small" evidence="6">
    <location>
        <begin position="114"/>
        <end position="201"/>
    </location>
</feature>
<dbReference type="Gene3D" id="3.40.50.150">
    <property type="entry name" value="Vaccinia Virus protein VP39"/>
    <property type="match status" value="1"/>
</dbReference>
<evidence type="ECO:0000313" key="8">
    <source>
        <dbReference type="EMBL" id="MBD1426557.1"/>
    </source>
</evidence>
<gene>
    <name evidence="8" type="primary">prmC</name>
    <name evidence="8" type="ORF">H8B17_13270</name>
</gene>
<evidence type="ECO:0000256" key="4">
    <source>
        <dbReference type="ARBA" id="ARBA00022691"/>
    </source>
</evidence>
<dbReference type="PANTHER" id="PTHR18895:SF74">
    <property type="entry name" value="MTRF1L RELEASE FACTOR GLUTAMINE METHYLTRANSFERASE"/>
    <property type="match status" value="1"/>
</dbReference>
<dbReference type="InterPro" id="IPR050320">
    <property type="entry name" value="N5-glutamine_MTase"/>
</dbReference>
<dbReference type="InterPro" id="IPR002052">
    <property type="entry name" value="DNA_methylase_N6_adenine_CS"/>
</dbReference>
<dbReference type="PROSITE" id="PS00092">
    <property type="entry name" value="N6_MTASE"/>
    <property type="match status" value="1"/>
</dbReference>
<evidence type="ECO:0000259" key="6">
    <source>
        <dbReference type="Pfam" id="PF05175"/>
    </source>
</evidence>
<evidence type="ECO:0000256" key="3">
    <source>
        <dbReference type="ARBA" id="ARBA00022679"/>
    </source>
</evidence>
<dbReference type="InterPro" id="IPR040758">
    <property type="entry name" value="PrmC_N"/>
</dbReference>
<dbReference type="EC" id="2.1.1.297" evidence="1"/>